<dbReference type="InterPro" id="IPR059060">
    <property type="entry name" value="Niban_1/2/3_dom"/>
</dbReference>
<comment type="similarity">
    <text evidence="1">Belongs to the Niban family.</text>
</comment>
<name>A0A3Q2T6A9_FUNHE</name>
<dbReference type="Pfam" id="PF26086">
    <property type="entry name" value="Niban2"/>
    <property type="match status" value="1"/>
</dbReference>
<dbReference type="InterPro" id="IPR026088">
    <property type="entry name" value="Niban-like"/>
</dbReference>
<evidence type="ECO:0000256" key="1">
    <source>
        <dbReference type="ARBA" id="ARBA00010251"/>
    </source>
</evidence>
<protein>
    <submittedName>
        <fullName evidence="4">Niban-like protein 2</fullName>
    </submittedName>
</protein>
<evidence type="ECO:0000259" key="3">
    <source>
        <dbReference type="Pfam" id="PF26086"/>
    </source>
</evidence>
<feature type="compositionally biased region" description="Basic and acidic residues" evidence="2">
    <location>
        <begin position="25"/>
        <end position="35"/>
    </location>
</feature>
<feature type="domain" description="Niban 1/2/3" evidence="3">
    <location>
        <begin position="387"/>
        <end position="560"/>
    </location>
</feature>
<dbReference type="Pfam" id="PF26089">
    <property type="entry name" value="PH_Niban2"/>
    <property type="match status" value="1"/>
</dbReference>
<dbReference type="PANTHER" id="PTHR14392:SF3">
    <property type="entry name" value="PROTEIN NIBAN 1"/>
    <property type="match status" value="1"/>
</dbReference>
<reference evidence="4" key="1">
    <citation type="submission" date="2025-08" db="UniProtKB">
        <authorList>
            <consortium name="Ensembl"/>
        </authorList>
    </citation>
    <scope>IDENTIFICATION</scope>
</reference>
<dbReference type="Proteomes" id="UP000265000">
    <property type="component" value="Unplaced"/>
</dbReference>
<feature type="region of interest" description="Disordered" evidence="2">
    <location>
        <begin position="653"/>
        <end position="680"/>
    </location>
</feature>
<feature type="region of interest" description="Disordered" evidence="2">
    <location>
        <begin position="1"/>
        <end position="57"/>
    </location>
</feature>
<feature type="compositionally biased region" description="Basic and acidic residues" evidence="2">
    <location>
        <begin position="671"/>
        <end position="680"/>
    </location>
</feature>
<sequence>MGFIESRAAKWQAANDRGRRRRKDKQWAKDRRVAGEEQTGGRGFRSGEKKHITDRKMGGRLSLTSKEHNYISERVNDILDNLTHHYKRHYCFHLLKHLRRKNTETSEPRPLIQRADALPHGGIITEGTLPQCMDGIWTYCHLQVCSNFAVESRNSREVFEGGWSCKTELVLSGSHICTSVPENCALVCEMCQHVTGKSDDRLACWDCPTEFPVFIQHPYGNPVCLATGSREEQTRWANVLRAAVRHQSSALCREDSPESRAFLDAVLSMKKLRGRFQAEACPIGCEEEVLAGMGMEEMKSYLKETVFPRICTYRSRRRKTWIKLLSEVYKAAKCHVNTAMVDLKEELSLYHLSMKKRISAGLHQVGPLQDHLANAITEDTYEQMLRCLQLAIIPRLPRTLQEVAAPVCDGFASIWEYFMETCDDVIDVASANTPEKDVKKELLTLLDSLGPDKSRMWECLDRLELSLEAREWLQDTWRVRGEIWRPLLLRAQDALYKVVNMCAQMFWRQVLRYQCFSSEPAHLTAALCRVRDKVVKNLESELLVLRSESILEATLRITLPAFEQGVNKQDLSRYDAMVSSEESLVIQPDIIFNSTLREILSSYIQSEMKYSLPQTFIPLPVCISSPRSSISDLSEPVYHEELAHGVCQHTPGYMSEGSSLDSETLCPSSVSDREDTLDNSEKHVLASWSGNGPML</sequence>
<proteinExistence type="inferred from homology"/>
<keyword evidence="5" id="KW-1185">Reference proteome</keyword>
<feature type="compositionally biased region" description="Polar residues" evidence="2">
    <location>
        <begin position="656"/>
        <end position="670"/>
    </location>
</feature>
<organism evidence="4 5">
    <name type="scientific">Fundulus heteroclitus</name>
    <name type="common">Killifish</name>
    <name type="synonym">Mummichog</name>
    <dbReference type="NCBI Taxonomy" id="8078"/>
    <lineage>
        <taxon>Eukaryota</taxon>
        <taxon>Metazoa</taxon>
        <taxon>Chordata</taxon>
        <taxon>Craniata</taxon>
        <taxon>Vertebrata</taxon>
        <taxon>Euteleostomi</taxon>
        <taxon>Actinopterygii</taxon>
        <taxon>Neopterygii</taxon>
        <taxon>Teleostei</taxon>
        <taxon>Neoteleostei</taxon>
        <taxon>Acanthomorphata</taxon>
        <taxon>Ovalentaria</taxon>
        <taxon>Atherinomorphae</taxon>
        <taxon>Cyprinodontiformes</taxon>
        <taxon>Fundulidae</taxon>
        <taxon>Fundulus</taxon>
    </lineage>
</organism>
<evidence type="ECO:0000313" key="5">
    <source>
        <dbReference type="Proteomes" id="UP000265000"/>
    </source>
</evidence>
<dbReference type="PANTHER" id="PTHR14392">
    <property type="entry name" value="NIBAN FAMILY MEMBER"/>
    <property type="match status" value="1"/>
</dbReference>
<evidence type="ECO:0000313" key="4">
    <source>
        <dbReference type="Ensembl" id="ENSFHEP00000010058.1"/>
    </source>
</evidence>
<reference evidence="4" key="2">
    <citation type="submission" date="2025-09" db="UniProtKB">
        <authorList>
            <consortium name="Ensembl"/>
        </authorList>
    </citation>
    <scope>IDENTIFICATION</scope>
</reference>
<dbReference type="Ensembl" id="ENSFHET00000016659.1">
    <property type="protein sequence ID" value="ENSFHEP00000010058.1"/>
    <property type="gene ID" value="ENSFHEG00000011332.1"/>
</dbReference>
<feature type="compositionally biased region" description="Basic and acidic residues" evidence="2">
    <location>
        <begin position="45"/>
        <end position="57"/>
    </location>
</feature>
<dbReference type="GeneTree" id="ENSGT00940000154149"/>
<dbReference type="AlphaFoldDB" id="A0A3Q2T6A9"/>
<evidence type="ECO:0000256" key="2">
    <source>
        <dbReference type="SAM" id="MobiDB-lite"/>
    </source>
</evidence>
<accession>A0A3Q2T6A9</accession>